<evidence type="ECO:0000256" key="2">
    <source>
        <dbReference type="ARBA" id="ARBA00022729"/>
    </source>
</evidence>
<keyword evidence="3" id="KW-0472">Membrane</keyword>
<evidence type="ECO:0000313" key="9">
    <source>
        <dbReference type="EMBL" id="QCP36810.1"/>
    </source>
</evidence>
<evidence type="ECO:0000256" key="4">
    <source>
        <dbReference type="ARBA" id="ARBA00023139"/>
    </source>
</evidence>
<comment type="similarity">
    <text evidence="6">Belongs to the nlpA lipoprotein family.</text>
</comment>
<dbReference type="Gene3D" id="3.40.190.10">
    <property type="entry name" value="Periplasmic binding protein-like II"/>
    <property type="match status" value="2"/>
</dbReference>
<dbReference type="PANTHER" id="PTHR30429:SF0">
    <property type="entry name" value="METHIONINE-BINDING LIPOPROTEIN METQ"/>
    <property type="match status" value="1"/>
</dbReference>
<keyword evidence="4" id="KW-0564">Palmitate</keyword>
<feature type="chain" id="PRO_5038619441" description="Lipoprotein" evidence="8">
    <location>
        <begin position="20"/>
        <end position="271"/>
    </location>
</feature>
<evidence type="ECO:0000313" key="10">
    <source>
        <dbReference type="Proteomes" id="UP000298653"/>
    </source>
</evidence>
<dbReference type="PIRSF" id="PIRSF002854">
    <property type="entry name" value="MetQ"/>
    <property type="match status" value="1"/>
</dbReference>
<evidence type="ECO:0000256" key="3">
    <source>
        <dbReference type="ARBA" id="ARBA00023136"/>
    </source>
</evidence>
<keyword evidence="5 6" id="KW-0449">Lipoprotein</keyword>
<protein>
    <recommendedName>
        <fullName evidence="6">Lipoprotein</fullName>
    </recommendedName>
</protein>
<dbReference type="KEGG" id="arf:AR1Y2_3356"/>
<dbReference type="OrthoDB" id="9812878at2"/>
<dbReference type="PROSITE" id="PS51257">
    <property type="entry name" value="PROKAR_LIPOPROTEIN"/>
    <property type="match status" value="1"/>
</dbReference>
<dbReference type="EMBL" id="CP040058">
    <property type="protein sequence ID" value="QCP36810.1"/>
    <property type="molecule type" value="Genomic_DNA"/>
</dbReference>
<name>A0A4V1EGP6_9FIRM</name>
<feature type="lipid moiety-binding region" description="S-diacylglycerol cysteine" evidence="7">
    <location>
        <position position="21"/>
    </location>
</feature>
<proteinExistence type="inferred from homology"/>
<dbReference type="SUPFAM" id="SSF53850">
    <property type="entry name" value="Periplasmic binding protein-like II"/>
    <property type="match status" value="1"/>
</dbReference>
<evidence type="ECO:0000256" key="8">
    <source>
        <dbReference type="SAM" id="SignalP"/>
    </source>
</evidence>
<evidence type="ECO:0000256" key="5">
    <source>
        <dbReference type="ARBA" id="ARBA00023288"/>
    </source>
</evidence>
<dbReference type="CDD" id="cd13597">
    <property type="entry name" value="PBP2_lipoprotein_Tp32"/>
    <property type="match status" value="1"/>
</dbReference>
<feature type="signal peptide" evidence="8">
    <location>
        <begin position="1"/>
        <end position="19"/>
    </location>
</feature>
<dbReference type="Proteomes" id="UP000298653">
    <property type="component" value="Chromosome"/>
</dbReference>
<reference evidence="9 10" key="1">
    <citation type="submission" date="2019-05" db="EMBL/GenBank/DDBJ databases">
        <title>Complete genome sequencing of Anaerostipes rhamnosivorans.</title>
        <authorList>
            <person name="Bui T.P.N."/>
            <person name="de Vos W.M."/>
        </authorList>
    </citation>
    <scope>NUCLEOTIDE SEQUENCE [LARGE SCALE GENOMIC DNA]</scope>
    <source>
        <strain evidence="9 10">1y2</strain>
    </source>
</reference>
<comment type="subcellular location">
    <subcellularLocation>
        <location evidence="1">Membrane</location>
        <topology evidence="1">Lipid-anchor</topology>
    </subcellularLocation>
</comment>
<keyword evidence="2 8" id="KW-0732">Signal</keyword>
<sequence>MKKLIAVALSAVVCFGVLAGCGSSKKEDKTIVVGASPSPHADILKVAAKELEKDGYTLEIKEYSDYVQPNNALGSGDLDANYFQHITYLKNFAKEHKLDLTSAGMIHYEPFGIFPGKAKSLKDVKKGAVVAVPNDTTNEARALLLLEAQGLIKLKDGATLTATKKDIVKNPKNIEIKELEAAQLPRSLKDVDYAVINGNYALQAGMTVNKDALAVEDEKSVGGAKTYGNVVAVKKGNEDKDSIKALIKALKSDAVKKYMEKEYKGAVVPLF</sequence>
<evidence type="ECO:0000256" key="1">
    <source>
        <dbReference type="ARBA" id="ARBA00004635"/>
    </source>
</evidence>
<accession>A0A4V1EGP6</accession>
<organism evidence="9 10">
    <name type="scientific">Anaerostipes rhamnosivorans</name>
    <dbReference type="NCBI Taxonomy" id="1229621"/>
    <lineage>
        <taxon>Bacteria</taxon>
        <taxon>Bacillati</taxon>
        <taxon>Bacillota</taxon>
        <taxon>Clostridia</taxon>
        <taxon>Lachnospirales</taxon>
        <taxon>Lachnospiraceae</taxon>
        <taxon>Anaerostipes</taxon>
    </lineage>
</organism>
<evidence type="ECO:0000256" key="7">
    <source>
        <dbReference type="PIRSR" id="PIRSR002854-1"/>
    </source>
</evidence>
<evidence type="ECO:0000256" key="6">
    <source>
        <dbReference type="PIRNR" id="PIRNR002854"/>
    </source>
</evidence>
<dbReference type="Pfam" id="PF03180">
    <property type="entry name" value="Lipoprotein_9"/>
    <property type="match status" value="1"/>
</dbReference>
<dbReference type="RefSeq" id="WP_137329980.1">
    <property type="nucleotide sequence ID" value="NZ_CP040058.1"/>
</dbReference>
<dbReference type="AlphaFoldDB" id="A0A4V1EGP6"/>
<dbReference type="PANTHER" id="PTHR30429">
    <property type="entry name" value="D-METHIONINE-BINDING LIPOPROTEIN METQ"/>
    <property type="match status" value="1"/>
</dbReference>
<dbReference type="GO" id="GO:0016020">
    <property type="term" value="C:membrane"/>
    <property type="evidence" value="ECO:0007669"/>
    <property type="project" value="UniProtKB-SubCell"/>
</dbReference>
<dbReference type="InterPro" id="IPR004872">
    <property type="entry name" value="Lipoprotein_NlpA"/>
</dbReference>
<keyword evidence="10" id="KW-1185">Reference proteome</keyword>
<gene>
    <name evidence="9" type="ORF">AR1Y2_3356</name>
</gene>